<keyword evidence="4" id="KW-0926">Vacuole</keyword>
<keyword evidence="5" id="KW-0645">Protease</keyword>
<evidence type="ECO:0000256" key="1">
    <source>
        <dbReference type="ARBA" id="ARBA00004576"/>
    </source>
</evidence>
<keyword evidence="10" id="KW-1133">Transmembrane helix</keyword>
<dbReference type="GO" id="GO:0004252">
    <property type="term" value="F:serine-type endopeptidase activity"/>
    <property type="evidence" value="ECO:0007669"/>
    <property type="project" value="InterPro"/>
</dbReference>
<keyword evidence="6" id="KW-0812">Transmembrane</keyword>
<evidence type="ECO:0000313" key="15">
    <source>
        <dbReference type="EMBL" id="SSD61971.1"/>
    </source>
</evidence>
<evidence type="ECO:0000256" key="12">
    <source>
        <dbReference type="ARBA" id="ARBA00023180"/>
    </source>
</evidence>
<evidence type="ECO:0000256" key="10">
    <source>
        <dbReference type="ARBA" id="ARBA00022989"/>
    </source>
</evidence>
<keyword evidence="12" id="KW-0325">Glycoprotein</keyword>
<dbReference type="Pfam" id="PF00326">
    <property type="entry name" value="Peptidase_S9"/>
    <property type="match status" value="1"/>
</dbReference>
<evidence type="ECO:0000256" key="2">
    <source>
        <dbReference type="ARBA" id="ARBA00006150"/>
    </source>
</evidence>
<evidence type="ECO:0000256" key="8">
    <source>
        <dbReference type="ARBA" id="ARBA00022825"/>
    </source>
</evidence>
<evidence type="ECO:0000256" key="3">
    <source>
        <dbReference type="ARBA" id="ARBA00022438"/>
    </source>
</evidence>
<evidence type="ECO:0000259" key="13">
    <source>
        <dbReference type="Pfam" id="PF00326"/>
    </source>
</evidence>
<dbReference type="VEuPathDB" id="FungiDB:SCODWIG_03732"/>
<keyword evidence="9" id="KW-0735">Signal-anchor</keyword>
<dbReference type="PANTHER" id="PTHR11731:SF200">
    <property type="entry name" value="DIPEPTIDYL PEPTIDASE 10, ISOFORM B"/>
    <property type="match status" value="1"/>
</dbReference>
<dbReference type="EMBL" id="UFAJ01001029">
    <property type="protein sequence ID" value="SSD61971.1"/>
    <property type="molecule type" value="Genomic_DNA"/>
</dbReference>
<organism evidence="15 16">
    <name type="scientific">Saccharomycodes ludwigii</name>
    <dbReference type="NCBI Taxonomy" id="36035"/>
    <lineage>
        <taxon>Eukaryota</taxon>
        <taxon>Fungi</taxon>
        <taxon>Dikarya</taxon>
        <taxon>Ascomycota</taxon>
        <taxon>Saccharomycotina</taxon>
        <taxon>Saccharomycetes</taxon>
        <taxon>Saccharomycodales</taxon>
        <taxon>Saccharomycodaceae</taxon>
        <taxon>Saccharomycodes</taxon>
    </lineage>
</organism>
<evidence type="ECO:0000256" key="6">
    <source>
        <dbReference type="ARBA" id="ARBA00022692"/>
    </source>
</evidence>
<keyword evidence="16" id="KW-1185">Reference proteome</keyword>
<dbReference type="InterPro" id="IPR001375">
    <property type="entry name" value="Peptidase_S9_cat"/>
</dbReference>
<dbReference type="InterPro" id="IPR029058">
    <property type="entry name" value="AB_hydrolase_fold"/>
</dbReference>
<dbReference type="GO" id="GO:0005774">
    <property type="term" value="C:vacuolar membrane"/>
    <property type="evidence" value="ECO:0007669"/>
    <property type="project" value="UniProtKB-SubCell"/>
</dbReference>
<reference evidence="16" key="1">
    <citation type="submission" date="2018-06" db="EMBL/GenBank/DDBJ databases">
        <authorList>
            <person name="Guldener U."/>
        </authorList>
    </citation>
    <scope>NUCLEOTIDE SEQUENCE [LARGE SCALE GENOMIC DNA]</scope>
    <source>
        <strain evidence="16">UTAD17</strain>
    </source>
</reference>
<dbReference type="GO" id="GO:0005886">
    <property type="term" value="C:plasma membrane"/>
    <property type="evidence" value="ECO:0007669"/>
    <property type="project" value="TreeGrafter"/>
</dbReference>
<comment type="subcellular location">
    <subcellularLocation>
        <location evidence="1">Vacuole membrane</location>
        <topology evidence="1">Single-pass type II membrane protein</topology>
    </subcellularLocation>
</comment>
<dbReference type="InterPro" id="IPR002471">
    <property type="entry name" value="Pept_S9_AS"/>
</dbReference>
<keyword evidence="11" id="KW-0472">Membrane</keyword>
<dbReference type="Gene3D" id="2.140.10.30">
    <property type="entry name" value="Dipeptidylpeptidase IV, N-terminal domain"/>
    <property type="match status" value="1"/>
</dbReference>
<dbReference type="PROSITE" id="PS00708">
    <property type="entry name" value="PRO_ENDOPEP_SER"/>
    <property type="match status" value="1"/>
</dbReference>
<dbReference type="PANTHER" id="PTHR11731">
    <property type="entry name" value="PROTEASE FAMILY S9B,C DIPEPTIDYL-PEPTIDASE IV-RELATED"/>
    <property type="match status" value="1"/>
</dbReference>
<accession>A0A376BBJ9</accession>
<evidence type="ECO:0000256" key="9">
    <source>
        <dbReference type="ARBA" id="ARBA00022968"/>
    </source>
</evidence>
<evidence type="ECO:0000313" key="16">
    <source>
        <dbReference type="Proteomes" id="UP000262825"/>
    </source>
</evidence>
<gene>
    <name evidence="15" type="ORF">SCODWIG_03732</name>
</gene>
<dbReference type="GO" id="GO:0008239">
    <property type="term" value="F:dipeptidyl-peptidase activity"/>
    <property type="evidence" value="ECO:0007669"/>
    <property type="project" value="TreeGrafter"/>
</dbReference>
<sequence>MIIYSGEIGHLATIGRYKDTDLSISNKSYKSSNSNIGSLEKINFQNVRSKAFTPQYKTLQWLVTEDSIYNDEGLFVTFENDKYLVKSVFNSSYAKILLNGKYFVFEGTNITIDSFIASPDLSKVIIRSDTVKNWRHSSFGTYYLYDISHDFFSKIGENIAVAHWSPDSQYIAYILANNLYVYSSKERKTIKQVTTDGSELIFNGKPDWVYEEEVITDDYAFWWSPNSRYIVFFKINETEVKEFPIPYYAQNDGHDLYPELRVLKYPKPGTPNPVVELDTFDLYNGELHSFELPDSSYIISEVVWVGDDKILAKATNRGFDNLFVYLIDASDNNSFTVVRQENSGEGWHEIGQNVKFIPRNDTLGRVADGYIDIKPINGFNHLVYAPVANSSELITLTSGEWEVVDGYVSFDYSNNDIYFVASKKSSIERHLYLVNLFKPCQIIELTDTSKDGWYTTSFSAGGKFALLTYGGPTVPYQKIINFRSDRKDDRVQGNIRGETLYYLEKNANLTETLKRFDIPEKKFGELNLGQDKKNDGDVIVNYYEVLPNNFNPALYDYYPVLFFPYGGPNSQQVTKTFSIGFNQIIASQLNAIVVVVDGRGTGFKGKKFRSVVRDNLGYYEAIDQINAAKHYASLPYVNKEKIAIWGWSYGGYLTLKTLEHDSGNTFRYGIAVAPVTDYRLYDSIYTERYMHTPQENPSGYAECSVHNVTSIAQSTRFLLMHGTGDDNVHFQHTLKLLDMLDLAGIENYDVHVFTDSDHSISFHNANNIIFDKLLNWIRHAFNDDFINW</sequence>
<keyword evidence="7" id="KW-0378">Hydrolase</keyword>
<keyword evidence="8" id="KW-0720">Serine protease</keyword>
<proteinExistence type="inferred from homology"/>
<name>A0A376BBJ9_9ASCO</name>
<protein>
    <submittedName>
        <fullName evidence="15">Related to Dipeptidyl aminopeptidase B</fullName>
    </submittedName>
</protein>
<dbReference type="InterPro" id="IPR002469">
    <property type="entry name" value="Peptidase_S9B_N"/>
</dbReference>
<dbReference type="GO" id="GO:0004177">
    <property type="term" value="F:aminopeptidase activity"/>
    <property type="evidence" value="ECO:0007669"/>
    <property type="project" value="UniProtKB-KW"/>
</dbReference>
<dbReference type="Proteomes" id="UP000262825">
    <property type="component" value="Unassembled WGS sequence"/>
</dbReference>
<dbReference type="Gene3D" id="3.40.50.1820">
    <property type="entry name" value="alpha/beta hydrolase"/>
    <property type="match status" value="1"/>
</dbReference>
<dbReference type="InterPro" id="IPR050278">
    <property type="entry name" value="Serine_Prot_S9B/DPPIV"/>
</dbReference>
<feature type="domain" description="Dipeptidylpeptidase IV N-terminal" evidence="14">
    <location>
        <begin position="118"/>
        <end position="476"/>
    </location>
</feature>
<evidence type="ECO:0000256" key="11">
    <source>
        <dbReference type="ARBA" id="ARBA00023136"/>
    </source>
</evidence>
<dbReference type="AlphaFoldDB" id="A0A376BBJ9"/>
<keyword evidence="3 15" id="KW-0031">Aminopeptidase</keyword>
<evidence type="ECO:0000256" key="5">
    <source>
        <dbReference type="ARBA" id="ARBA00022670"/>
    </source>
</evidence>
<dbReference type="Pfam" id="PF00930">
    <property type="entry name" value="DPPIV_N"/>
    <property type="match status" value="1"/>
</dbReference>
<evidence type="ECO:0000256" key="4">
    <source>
        <dbReference type="ARBA" id="ARBA00022554"/>
    </source>
</evidence>
<dbReference type="SUPFAM" id="SSF53474">
    <property type="entry name" value="alpha/beta-Hydrolases"/>
    <property type="match status" value="1"/>
</dbReference>
<evidence type="ECO:0000256" key="7">
    <source>
        <dbReference type="ARBA" id="ARBA00022801"/>
    </source>
</evidence>
<dbReference type="GO" id="GO:0006508">
    <property type="term" value="P:proteolysis"/>
    <property type="evidence" value="ECO:0007669"/>
    <property type="project" value="UniProtKB-KW"/>
</dbReference>
<comment type="similarity">
    <text evidence="2">Belongs to the peptidase S9B family.</text>
</comment>
<evidence type="ECO:0000259" key="14">
    <source>
        <dbReference type="Pfam" id="PF00930"/>
    </source>
</evidence>
<feature type="domain" description="Peptidase S9 prolyl oligopeptidase catalytic" evidence="13">
    <location>
        <begin position="581"/>
        <end position="783"/>
    </location>
</feature>
<dbReference type="FunFam" id="3.40.50.1820:FF:000003">
    <property type="entry name" value="Dipeptidyl peptidase 4"/>
    <property type="match status" value="1"/>
</dbReference>
<dbReference type="SUPFAM" id="SSF82171">
    <property type="entry name" value="DPP6 N-terminal domain-like"/>
    <property type="match status" value="1"/>
</dbReference>